<feature type="transmembrane region" description="Helical" evidence="1">
    <location>
        <begin position="253"/>
        <end position="271"/>
    </location>
</feature>
<proteinExistence type="predicted"/>
<evidence type="ECO:0000313" key="3">
    <source>
        <dbReference type="Proteomes" id="UP000265618"/>
    </source>
</evidence>
<dbReference type="Proteomes" id="UP000265618">
    <property type="component" value="Unassembled WGS sequence"/>
</dbReference>
<feature type="transmembrane region" description="Helical" evidence="1">
    <location>
        <begin position="69"/>
        <end position="93"/>
    </location>
</feature>
<dbReference type="EMBL" id="BDIP01001781">
    <property type="protein sequence ID" value="GIQ85128.1"/>
    <property type="molecule type" value="Genomic_DNA"/>
</dbReference>
<dbReference type="AlphaFoldDB" id="A0A9K3CXG1"/>
<name>A0A9K3CXG1_9EUKA</name>
<feature type="transmembrane region" description="Helical" evidence="1">
    <location>
        <begin position="220"/>
        <end position="241"/>
    </location>
</feature>
<feature type="transmembrane region" description="Helical" evidence="1">
    <location>
        <begin position="113"/>
        <end position="139"/>
    </location>
</feature>
<comment type="caution">
    <text evidence="2">The sequence shown here is derived from an EMBL/GenBank/DDBJ whole genome shotgun (WGS) entry which is preliminary data.</text>
</comment>
<accession>A0A9K3CXG1</accession>
<evidence type="ECO:0000256" key="1">
    <source>
        <dbReference type="SAM" id="Phobius"/>
    </source>
</evidence>
<protein>
    <recommendedName>
        <fullName evidence="4">Transmembrane protein</fullName>
    </recommendedName>
</protein>
<feature type="transmembrane region" description="Helical" evidence="1">
    <location>
        <begin position="320"/>
        <end position="339"/>
    </location>
</feature>
<feature type="transmembrane region" description="Helical" evidence="1">
    <location>
        <begin position="151"/>
        <end position="168"/>
    </location>
</feature>
<keyword evidence="1" id="KW-0472">Membrane</keyword>
<gene>
    <name evidence="2" type="ORF">KIPB_006754</name>
</gene>
<sequence>MDVSPGVESALLSAPSATLVMSGSRVDRDRVTETYAAMSNCLVTSVLHASQAVTAPASPLIPFPTRGGLVMPEAACFISALVVVGVVVTLALLDVYHRERSVLRVANTCTASVLILSLVHAMSFVIVGGVAVLLGYASAPVSVSTMIREPGSSTIFFCSATGAWVCMYTMYRIRRALKVKADTFHCGDWMLASAVTSAMLTLLTPTLGSLCPSLSPLSGLTPTLCVVSLFSCGGVVFFHLVSHFTLNRPPTTVIWMVGSSVPFLASLYMVRGVMQTLSALIGSTDSPLPCHTIPLVAGSVALFLSVMFSGQLVCLAETKAAWIVALSVCVISLFSVMSGDIGMLEGVVRGTQETPLYVDVTPEGVFPSVPSQFGKTPALPLPLPEGMETVCPNADIAIQCKRQDMSGKKALFGCVVNLVTTAEECTMAGLTLSVDSHNAVVLPKGLGKVQGLTASDHPSGFSVVGDWIPHAEPLSFLVAAEDGATTVSLSASVEYDITLSLEEGYEYGLVEAGYIPTYTRALYTSETLTV</sequence>
<feature type="transmembrane region" description="Helical" evidence="1">
    <location>
        <begin position="189"/>
        <end position="208"/>
    </location>
</feature>
<keyword evidence="1" id="KW-1133">Transmembrane helix</keyword>
<evidence type="ECO:0008006" key="4">
    <source>
        <dbReference type="Google" id="ProtNLM"/>
    </source>
</evidence>
<reference evidence="2 3" key="1">
    <citation type="journal article" date="2018" name="PLoS ONE">
        <title>The draft genome of Kipferlia bialata reveals reductive genome evolution in fornicate parasites.</title>
        <authorList>
            <person name="Tanifuji G."/>
            <person name="Takabayashi S."/>
            <person name="Kume K."/>
            <person name="Takagi M."/>
            <person name="Nakayama T."/>
            <person name="Kamikawa R."/>
            <person name="Inagaki Y."/>
            <person name="Hashimoto T."/>
        </authorList>
    </citation>
    <scope>NUCLEOTIDE SEQUENCE [LARGE SCALE GENOMIC DNA]</scope>
    <source>
        <strain evidence="2">NY0173</strain>
    </source>
</reference>
<feature type="transmembrane region" description="Helical" evidence="1">
    <location>
        <begin position="291"/>
        <end position="308"/>
    </location>
</feature>
<keyword evidence="3" id="KW-1185">Reference proteome</keyword>
<evidence type="ECO:0000313" key="2">
    <source>
        <dbReference type="EMBL" id="GIQ85128.1"/>
    </source>
</evidence>
<organism evidence="2 3">
    <name type="scientific">Kipferlia bialata</name>
    <dbReference type="NCBI Taxonomy" id="797122"/>
    <lineage>
        <taxon>Eukaryota</taxon>
        <taxon>Metamonada</taxon>
        <taxon>Carpediemonas-like organisms</taxon>
        <taxon>Kipferlia</taxon>
    </lineage>
</organism>
<keyword evidence="1" id="KW-0812">Transmembrane</keyword>